<dbReference type="InterPro" id="IPR021109">
    <property type="entry name" value="Peptidase_aspartic_dom_sf"/>
</dbReference>
<organism evidence="2 3">
    <name type="scientific">Herminiimonas aquatilis</name>
    <dbReference type="NCBI Taxonomy" id="345342"/>
    <lineage>
        <taxon>Bacteria</taxon>
        <taxon>Pseudomonadati</taxon>
        <taxon>Pseudomonadota</taxon>
        <taxon>Betaproteobacteria</taxon>
        <taxon>Burkholderiales</taxon>
        <taxon>Oxalobacteraceae</taxon>
        <taxon>Herminiimonas</taxon>
    </lineage>
</organism>
<dbReference type="InterPro" id="IPR001969">
    <property type="entry name" value="Aspartic_peptidase_AS"/>
</dbReference>
<dbReference type="NCBIfam" id="TIGR02281">
    <property type="entry name" value="clan_AA_DTGA"/>
    <property type="match status" value="1"/>
</dbReference>
<dbReference type="PROSITE" id="PS00141">
    <property type="entry name" value="ASP_PROTEASE"/>
    <property type="match status" value="1"/>
</dbReference>
<dbReference type="Pfam" id="PF13975">
    <property type="entry name" value="gag-asp_proteas"/>
    <property type="match status" value="1"/>
</dbReference>
<keyword evidence="1" id="KW-0732">Signal</keyword>
<dbReference type="CDD" id="cd05483">
    <property type="entry name" value="retropepsin_like_bacteria"/>
    <property type="match status" value="1"/>
</dbReference>
<keyword evidence="2" id="KW-0645">Protease</keyword>
<feature type="signal peptide" evidence="1">
    <location>
        <begin position="1"/>
        <end position="19"/>
    </location>
</feature>
<protein>
    <submittedName>
        <fullName evidence="2">TIGR02281 family clan AA aspartic protease</fullName>
    </submittedName>
</protein>
<name>A0ABW2J620_9BURK</name>
<dbReference type="Proteomes" id="UP001596379">
    <property type="component" value="Unassembled WGS sequence"/>
</dbReference>
<dbReference type="EMBL" id="JBHTCC010000002">
    <property type="protein sequence ID" value="MFC7298792.1"/>
    <property type="molecule type" value="Genomic_DNA"/>
</dbReference>
<evidence type="ECO:0000256" key="1">
    <source>
        <dbReference type="SAM" id="SignalP"/>
    </source>
</evidence>
<keyword evidence="2" id="KW-0378">Hydrolase</keyword>
<dbReference type="InterPro" id="IPR034122">
    <property type="entry name" value="Retropepsin-like_bacterial"/>
</dbReference>
<comment type="caution">
    <text evidence="2">The sequence shown here is derived from an EMBL/GenBank/DDBJ whole genome shotgun (WGS) entry which is preliminary data.</text>
</comment>
<evidence type="ECO:0000313" key="2">
    <source>
        <dbReference type="EMBL" id="MFC7298792.1"/>
    </source>
</evidence>
<dbReference type="GO" id="GO:0006508">
    <property type="term" value="P:proteolysis"/>
    <property type="evidence" value="ECO:0007669"/>
    <property type="project" value="UniProtKB-KW"/>
</dbReference>
<accession>A0ABW2J620</accession>
<feature type="chain" id="PRO_5045260662" evidence="1">
    <location>
        <begin position="20"/>
        <end position="210"/>
    </location>
</feature>
<dbReference type="RefSeq" id="WP_382234240.1">
    <property type="nucleotide sequence ID" value="NZ_JBHTCC010000002.1"/>
</dbReference>
<dbReference type="SUPFAM" id="SSF50630">
    <property type="entry name" value="Acid proteases"/>
    <property type="match status" value="1"/>
</dbReference>
<evidence type="ECO:0000313" key="3">
    <source>
        <dbReference type="Proteomes" id="UP001596379"/>
    </source>
</evidence>
<keyword evidence="3" id="KW-1185">Reference proteome</keyword>
<dbReference type="InterPro" id="IPR011969">
    <property type="entry name" value="Clan_AA_Asp_peptidase_C"/>
</dbReference>
<sequence>MKRSLLASLFCCIALQAQAADISVIGLFPGKAVLVIDGRSPKTYSVGNTVTSGIKLVDVNETTATFDTSGKKQKIDIGGHVNRVVPSTGSTVTLQADARGHFIVQGQINGGVARMLVDTGATLVAIPAADAIRMGIDYKKGQPGYVNTANGVAPVYQVRLNSVKVGDIVLNQVDGLVQENGLPYILLGMSFLNRTEMRRDGDQMVLTKRY</sequence>
<reference evidence="3" key="1">
    <citation type="journal article" date="2019" name="Int. J. Syst. Evol. Microbiol.">
        <title>The Global Catalogue of Microorganisms (GCM) 10K type strain sequencing project: providing services to taxonomists for standard genome sequencing and annotation.</title>
        <authorList>
            <consortium name="The Broad Institute Genomics Platform"/>
            <consortium name="The Broad Institute Genome Sequencing Center for Infectious Disease"/>
            <person name="Wu L."/>
            <person name="Ma J."/>
        </authorList>
    </citation>
    <scope>NUCLEOTIDE SEQUENCE [LARGE SCALE GENOMIC DNA]</scope>
    <source>
        <strain evidence="3">CCUG 36956</strain>
    </source>
</reference>
<dbReference type="Gene3D" id="2.40.70.10">
    <property type="entry name" value="Acid Proteases"/>
    <property type="match status" value="1"/>
</dbReference>
<proteinExistence type="predicted"/>
<gene>
    <name evidence="2" type="ORF">ACFQO0_10145</name>
</gene>
<dbReference type="GO" id="GO:0008233">
    <property type="term" value="F:peptidase activity"/>
    <property type="evidence" value="ECO:0007669"/>
    <property type="project" value="UniProtKB-KW"/>
</dbReference>